<organism evidence="2">
    <name type="scientific">Cucumis melo</name>
    <name type="common">Muskmelon</name>
    <dbReference type="NCBI Taxonomy" id="3656"/>
    <lineage>
        <taxon>Eukaryota</taxon>
        <taxon>Viridiplantae</taxon>
        <taxon>Streptophyta</taxon>
        <taxon>Embryophyta</taxon>
        <taxon>Tracheophyta</taxon>
        <taxon>Spermatophyta</taxon>
        <taxon>Magnoliopsida</taxon>
        <taxon>eudicotyledons</taxon>
        <taxon>Gunneridae</taxon>
        <taxon>Pentapetalae</taxon>
        <taxon>rosids</taxon>
        <taxon>fabids</taxon>
        <taxon>Cucurbitales</taxon>
        <taxon>Cucurbitaceae</taxon>
        <taxon>Benincaseae</taxon>
        <taxon>Cucumis</taxon>
    </lineage>
</organism>
<dbReference type="AlphaFoldDB" id="A0A9I9ED60"/>
<evidence type="ECO:0000313" key="2">
    <source>
        <dbReference type="EnsemblPlants" id="MELO3C032107.2.1"/>
    </source>
</evidence>
<protein>
    <submittedName>
        <fullName evidence="2">Uncharacterized protein</fullName>
    </submittedName>
</protein>
<dbReference type="EnsemblPlants" id="MELO3C032107.2.1">
    <property type="protein sequence ID" value="MELO3C032107.2.1"/>
    <property type="gene ID" value="MELO3C032107.2"/>
</dbReference>
<name>A0A9I9ED60_CUCME</name>
<sequence length="190" mass="21576">MPLLWKKRRKKKRKIIRYISSAFITRIHHVSKQNGYGLKRIFHMRVTSAAGEGHRGGRGDASYGSIREGEKGRNENRSCLSRFSRDTNEAVAEAIEMTFEVIAAEATTFLFGLKEVYLMVFSIERIESDSSILIHAIENNLMPNSLLMEIEIGCNKFMLRKLVHVLANFASMHGEDGRNNDLDISTSPTQ</sequence>
<dbReference type="Gramene" id="MELO3C032107.2.1">
    <property type="protein sequence ID" value="MELO3C032107.2.1"/>
    <property type="gene ID" value="MELO3C032107.2"/>
</dbReference>
<feature type="region of interest" description="Disordered" evidence="1">
    <location>
        <begin position="50"/>
        <end position="72"/>
    </location>
</feature>
<evidence type="ECO:0000256" key="1">
    <source>
        <dbReference type="SAM" id="MobiDB-lite"/>
    </source>
</evidence>
<accession>A0A9I9ED60</accession>
<proteinExistence type="predicted"/>
<reference evidence="2" key="1">
    <citation type="submission" date="2023-03" db="UniProtKB">
        <authorList>
            <consortium name="EnsemblPlants"/>
        </authorList>
    </citation>
    <scope>IDENTIFICATION</scope>
</reference>